<comment type="caution">
    <text evidence="1">The sequence shown here is derived from an EMBL/GenBank/DDBJ whole genome shotgun (WGS) entry which is preliminary data.</text>
</comment>
<organism evidence="1 2">
    <name type="scientific">Thalassiosira oceanica</name>
    <name type="common">Marine diatom</name>
    <dbReference type="NCBI Taxonomy" id="159749"/>
    <lineage>
        <taxon>Eukaryota</taxon>
        <taxon>Sar</taxon>
        <taxon>Stramenopiles</taxon>
        <taxon>Ochrophyta</taxon>
        <taxon>Bacillariophyta</taxon>
        <taxon>Coscinodiscophyceae</taxon>
        <taxon>Thalassiosirophycidae</taxon>
        <taxon>Thalassiosirales</taxon>
        <taxon>Thalassiosiraceae</taxon>
        <taxon>Thalassiosira</taxon>
    </lineage>
</organism>
<gene>
    <name evidence="1" type="ORF">THAOC_28124</name>
</gene>
<reference evidence="1 2" key="1">
    <citation type="journal article" date="2012" name="Genome Biol.">
        <title>Genome and low-iron response of an oceanic diatom adapted to chronic iron limitation.</title>
        <authorList>
            <person name="Lommer M."/>
            <person name="Specht M."/>
            <person name="Roy A.S."/>
            <person name="Kraemer L."/>
            <person name="Andreson R."/>
            <person name="Gutowska M.A."/>
            <person name="Wolf J."/>
            <person name="Bergner S.V."/>
            <person name="Schilhabel M.B."/>
            <person name="Klostermeier U.C."/>
            <person name="Beiko R.G."/>
            <person name="Rosenstiel P."/>
            <person name="Hippler M."/>
            <person name="Laroche J."/>
        </authorList>
    </citation>
    <scope>NUCLEOTIDE SEQUENCE [LARGE SCALE GENOMIC DNA]</scope>
    <source>
        <strain evidence="1 2">CCMP1005</strain>
    </source>
</reference>
<dbReference type="AlphaFoldDB" id="K0S113"/>
<accession>K0S113</accession>
<name>K0S113_THAOC</name>
<protein>
    <submittedName>
        <fullName evidence="1">Uncharacterized protein</fullName>
    </submittedName>
</protein>
<sequence length="399" mass="44605">MKRAARPPPSLPAGGEASALKSIQHRLNDSLSCLDHGAPSAAGRAVDIPLDNSASNSWKINCISAKKRKPTASNNSLYVTPAPKKARCAQTKQNTAVKVVPPSATPGPKHSVAELEGLDDESIEEKWYQWSKFGFGFQGRPSDRLKFEKFGTAERASKIREHTESINGIIRHDQVYLEFPSVVSARPNQGEYANPEFYTKQDVDRHFNEGAGIGISLLDYPSPETLDLKFLEINSVEFYVPLRRGDARPRVSLKSYRNLDRYAEDLLQILPTINGDVIQCLELKNELMKNKLRIAQATSKGAIQSLQFKIDQDRKKLSIRSNEAKPPANSIHTFASGADFTSYQAISLTSCSGKWIRKKCRTLRLRSISTTTMLLLSTSQLFIRLRSSYIRLSARKFTF</sequence>
<dbReference type="Proteomes" id="UP000266841">
    <property type="component" value="Unassembled WGS sequence"/>
</dbReference>
<proteinExistence type="predicted"/>
<evidence type="ECO:0000313" key="2">
    <source>
        <dbReference type="Proteomes" id="UP000266841"/>
    </source>
</evidence>
<evidence type="ECO:0000313" key="1">
    <source>
        <dbReference type="EMBL" id="EJK52582.1"/>
    </source>
</evidence>
<dbReference type="EMBL" id="AGNL01039564">
    <property type="protein sequence ID" value="EJK52582.1"/>
    <property type="molecule type" value="Genomic_DNA"/>
</dbReference>
<keyword evidence="2" id="KW-1185">Reference proteome</keyword>